<reference evidence="3 4" key="1">
    <citation type="submission" date="2019-04" db="EMBL/GenBank/DDBJ databases">
        <title>Pedobacter sp. RP-3-15 sp. nov., isolated from Arctic soil.</title>
        <authorList>
            <person name="Dahal R.H."/>
            <person name="Kim D.-U."/>
        </authorList>
    </citation>
    <scope>NUCLEOTIDE SEQUENCE [LARGE SCALE GENOMIC DNA]</scope>
    <source>
        <strain evidence="3 4">RP-3-15</strain>
    </source>
</reference>
<dbReference type="PANTHER" id="PTHR34580:SF3">
    <property type="entry name" value="PROTEIN PAFB"/>
    <property type="match status" value="1"/>
</dbReference>
<dbReference type="Pfam" id="PF13280">
    <property type="entry name" value="WYL"/>
    <property type="match status" value="1"/>
</dbReference>
<dbReference type="InterPro" id="IPR051534">
    <property type="entry name" value="CBASS_pafABC_assoc_protein"/>
</dbReference>
<gene>
    <name evidence="3" type="ORF">FA047_16215</name>
</gene>
<organism evidence="3 4">
    <name type="scientific">Pedobacter frigoris</name>
    <dbReference type="NCBI Taxonomy" id="2571272"/>
    <lineage>
        <taxon>Bacteria</taxon>
        <taxon>Pseudomonadati</taxon>
        <taxon>Bacteroidota</taxon>
        <taxon>Sphingobacteriia</taxon>
        <taxon>Sphingobacteriales</taxon>
        <taxon>Sphingobacteriaceae</taxon>
        <taxon>Pedobacter</taxon>
    </lineage>
</organism>
<proteinExistence type="predicted"/>
<dbReference type="InterPro" id="IPR036388">
    <property type="entry name" value="WH-like_DNA-bd_sf"/>
</dbReference>
<evidence type="ECO:0000313" key="4">
    <source>
        <dbReference type="Proteomes" id="UP000307244"/>
    </source>
</evidence>
<feature type="domain" description="WYL" evidence="2">
    <location>
        <begin position="138"/>
        <end position="204"/>
    </location>
</feature>
<dbReference type="Proteomes" id="UP000307244">
    <property type="component" value="Unassembled WGS sequence"/>
</dbReference>
<dbReference type="InterPro" id="IPR036390">
    <property type="entry name" value="WH_DNA-bd_sf"/>
</dbReference>
<evidence type="ECO:0000313" key="3">
    <source>
        <dbReference type="EMBL" id="TKC04148.1"/>
    </source>
</evidence>
<dbReference type="PANTHER" id="PTHR34580">
    <property type="match status" value="1"/>
</dbReference>
<dbReference type="AlphaFoldDB" id="A0A4U1CDD0"/>
<dbReference type="EMBL" id="SWBQ01000005">
    <property type="protein sequence ID" value="TKC04148.1"/>
    <property type="molecule type" value="Genomic_DNA"/>
</dbReference>
<dbReference type="PROSITE" id="PS52050">
    <property type="entry name" value="WYL"/>
    <property type="match status" value="1"/>
</dbReference>
<dbReference type="Pfam" id="PF08279">
    <property type="entry name" value="HTH_11"/>
    <property type="match status" value="1"/>
</dbReference>
<evidence type="ECO:0000259" key="2">
    <source>
        <dbReference type="Pfam" id="PF13280"/>
    </source>
</evidence>
<dbReference type="InterPro" id="IPR026881">
    <property type="entry name" value="WYL_dom"/>
</dbReference>
<name>A0A4U1CDD0_9SPHI</name>
<dbReference type="InterPro" id="IPR013196">
    <property type="entry name" value="HTH_11"/>
</dbReference>
<accession>A0A4U1CDD0</accession>
<dbReference type="RefSeq" id="WP_136837140.1">
    <property type="nucleotide sequence ID" value="NZ_SWBQ01000005.1"/>
</dbReference>
<evidence type="ECO:0000259" key="1">
    <source>
        <dbReference type="Pfam" id="PF08279"/>
    </source>
</evidence>
<dbReference type="OrthoDB" id="9815009at2"/>
<keyword evidence="4" id="KW-1185">Reference proteome</keyword>
<protein>
    <submittedName>
        <fullName evidence="3">YafY family transcriptional regulator</fullName>
    </submittedName>
</protein>
<sequence length="230" mass="26953">MNRIDRLFGILILLQSKKYITADKIADQFQMSVRTVYRDIKALIEQGVPISFEQPKGYFIVQGYFLPPVSFTSDEANALLIMERLVSRFADKSIFTNYTTALNKVKAVLKHGQKEKLELLNESIKFQLHHEMMNDEFDHLATLQNAISGQFVIEIDYQNNKGETSKREVEAIGLVFYAYNWHLIAWCHLREEYRDFRASRIIKIRNHGIPFRKKDHTPLNDYMKLIPVSH</sequence>
<comment type="caution">
    <text evidence="3">The sequence shown here is derived from an EMBL/GenBank/DDBJ whole genome shotgun (WGS) entry which is preliminary data.</text>
</comment>
<dbReference type="SUPFAM" id="SSF46785">
    <property type="entry name" value="Winged helix' DNA-binding domain"/>
    <property type="match status" value="1"/>
</dbReference>
<dbReference type="Gene3D" id="1.10.10.10">
    <property type="entry name" value="Winged helix-like DNA-binding domain superfamily/Winged helix DNA-binding domain"/>
    <property type="match status" value="1"/>
</dbReference>
<feature type="domain" description="Helix-turn-helix type 11" evidence="1">
    <location>
        <begin position="6"/>
        <end position="58"/>
    </location>
</feature>